<dbReference type="PROSITE" id="PS51257">
    <property type="entry name" value="PROKAR_LIPOPROTEIN"/>
    <property type="match status" value="1"/>
</dbReference>
<proteinExistence type="predicted"/>
<accession>A0A6A7C4I4</accession>
<organism evidence="1 2">
    <name type="scientific">Piedraia hortae CBS 480.64</name>
    <dbReference type="NCBI Taxonomy" id="1314780"/>
    <lineage>
        <taxon>Eukaryota</taxon>
        <taxon>Fungi</taxon>
        <taxon>Dikarya</taxon>
        <taxon>Ascomycota</taxon>
        <taxon>Pezizomycotina</taxon>
        <taxon>Dothideomycetes</taxon>
        <taxon>Dothideomycetidae</taxon>
        <taxon>Capnodiales</taxon>
        <taxon>Piedraiaceae</taxon>
        <taxon>Piedraia</taxon>
    </lineage>
</organism>
<dbReference type="Proteomes" id="UP000799421">
    <property type="component" value="Unassembled WGS sequence"/>
</dbReference>
<feature type="non-terminal residue" evidence="1">
    <location>
        <position position="1"/>
    </location>
</feature>
<evidence type="ECO:0000313" key="2">
    <source>
        <dbReference type="Proteomes" id="UP000799421"/>
    </source>
</evidence>
<dbReference type="EMBL" id="MU005966">
    <property type="protein sequence ID" value="KAF2862421.1"/>
    <property type="molecule type" value="Genomic_DNA"/>
</dbReference>
<gene>
    <name evidence="1" type="ORF">K470DRAFT_256056</name>
</gene>
<dbReference type="AlphaFoldDB" id="A0A6A7C4I4"/>
<evidence type="ECO:0000313" key="1">
    <source>
        <dbReference type="EMBL" id="KAF2862421.1"/>
    </source>
</evidence>
<keyword evidence="2" id="KW-1185">Reference proteome</keyword>
<protein>
    <submittedName>
        <fullName evidence="1">Uncharacterized protein</fullName>
    </submittedName>
</protein>
<name>A0A6A7C4I4_9PEZI</name>
<reference evidence="1" key="1">
    <citation type="journal article" date="2020" name="Stud. Mycol.">
        <title>101 Dothideomycetes genomes: a test case for predicting lifestyles and emergence of pathogens.</title>
        <authorList>
            <person name="Haridas S."/>
            <person name="Albert R."/>
            <person name="Binder M."/>
            <person name="Bloem J."/>
            <person name="Labutti K."/>
            <person name="Salamov A."/>
            <person name="Andreopoulos B."/>
            <person name="Baker S."/>
            <person name="Barry K."/>
            <person name="Bills G."/>
            <person name="Bluhm B."/>
            <person name="Cannon C."/>
            <person name="Castanera R."/>
            <person name="Culley D."/>
            <person name="Daum C."/>
            <person name="Ezra D."/>
            <person name="Gonzalez J."/>
            <person name="Henrissat B."/>
            <person name="Kuo A."/>
            <person name="Liang C."/>
            <person name="Lipzen A."/>
            <person name="Lutzoni F."/>
            <person name="Magnuson J."/>
            <person name="Mondo S."/>
            <person name="Nolan M."/>
            <person name="Ohm R."/>
            <person name="Pangilinan J."/>
            <person name="Park H.-J."/>
            <person name="Ramirez L."/>
            <person name="Alfaro M."/>
            <person name="Sun H."/>
            <person name="Tritt A."/>
            <person name="Yoshinaga Y."/>
            <person name="Zwiers L.-H."/>
            <person name="Turgeon B."/>
            <person name="Goodwin S."/>
            <person name="Spatafora J."/>
            <person name="Crous P."/>
            <person name="Grigoriev I."/>
        </authorList>
    </citation>
    <scope>NUCLEOTIDE SEQUENCE</scope>
    <source>
        <strain evidence="1">CBS 480.64</strain>
    </source>
</reference>
<sequence>MWKGPVRPRPESSGPTLRAHTQAALTFLFSSSCVVFCLHRVYAVLSSIAHCSGPVTLGSHRSLDPDPSSLASCRDTF</sequence>